<reference evidence="1" key="1">
    <citation type="submission" date="2020-01" db="EMBL/GenBank/DDBJ databases">
        <authorList>
            <consortium name="DOE Joint Genome Institute"/>
            <person name="Haridas S."/>
            <person name="Albert R."/>
            <person name="Binder M."/>
            <person name="Bloem J."/>
            <person name="Labutti K."/>
            <person name="Salamov A."/>
            <person name="Andreopoulos B."/>
            <person name="Baker S.E."/>
            <person name="Barry K."/>
            <person name="Bills G."/>
            <person name="Bluhm B.H."/>
            <person name="Cannon C."/>
            <person name="Castanera R."/>
            <person name="Culley D.E."/>
            <person name="Daum C."/>
            <person name="Ezra D."/>
            <person name="Gonzalez J.B."/>
            <person name="Henrissat B."/>
            <person name="Kuo A."/>
            <person name="Liang C."/>
            <person name="Lipzen A."/>
            <person name="Lutzoni F."/>
            <person name="Magnuson J."/>
            <person name="Mondo S."/>
            <person name="Nolan M."/>
            <person name="Ohm R."/>
            <person name="Pangilinan J."/>
            <person name="Park H.-J."/>
            <person name="Ramirez L."/>
            <person name="Alfaro M."/>
            <person name="Sun H."/>
            <person name="Tritt A."/>
            <person name="Yoshinaga Y."/>
            <person name="Zwiers L.-H."/>
            <person name="Turgeon B.G."/>
            <person name="Goodwin S.B."/>
            <person name="Spatafora J.W."/>
            <person name="Crous P.W."/>
            <person name="Grigoriev I.V."/>
        </authorList>
    </citation>
    <scope>NUCLEOTIDE SEQUENCE</scope>
    <source>
        <strain evidence="1">P77</strain>
    </source>
</reference>
<organism evidence="1 2">
    <name type="scientific">Decorospora gaudefroyi</name>
    <dbReference type="NCBI Taxonomy" id="184978"/>
    <lineage>
        <taxon>Eukaryota</taxon>
        <taxon>Fungi</taxon>
        <taxon>Dikarya</taxon>
        <taxon>Ascomycota</taxon>
        <taxon>Pezizomycotina</taxon>
        <taxon>Dothideomycetes</taxon>
        <taxon>Pleosporomycetidae</taxon>
        <taxon>Pleosporales</taxon>
        <taxon>Pleosporineae</taxon>
        <taxon>Pleosporaceae</taxon>
        <taxon>Decorospora</taxon>
    </lineage>
</organism>
<evidence type="ECO:0000313" key="1">
    <source>
        <dbReference type="EMBL" id="KAF1836776.1"/>
    </source>
</evidence>
<dbReference type="AlphaFoldDB" id="A0A6A5KNK1"/>
<evidence type="ECO:0000313" key="2">
    <source>
        <dbReference type="Proteomes" id="UP000800040"/>
    </source>
</evidence>
<proteinExistence type="predicted"/>
<dbReference type="EMBL" id="ML975269">
    <property type="protein sequence ID" value="KAF1836776.1"/>
    <property type="molecule type" value="Genomic_DNA"/>
</dbReference>
<protein>
    <submittedName>
        <fullName evidence="1">Uncharacterized protein</fullName>
    </submittedName>
</protein>
<keyword evidence="2" id="KW-1185">Reference proteome</keyword>
<dbReference type="Proteomes" id="UP000800040">
    <property type="component" value="Unassembled WGS sequence"/>
</dbReference>
<gene>
    <name evidence="1" type="ORF">BDW02DRAFT_566708</name>
</gene>
<name>A0A6A5KNK1_9PLEO</name>
<accession>A0A6A5KNK1</accession>
<sequence>MNVLMSFSCFCSSSFLLAPPAFRPMTVADGAFSPPIPSLLLLISFGSPVLLPLRIFLSGQCQWRTEYSASTLSLIFQLPALTLSSYSSLVSFPLHTCFSGQCQWRIGYSASTLSFILQIPGLTLVSFSSPVLPFCARTFQANANGGPSILLPHSL</sequence>